<comment type="caution">
    <text evidence="1">The sequence shown here is derived from an EMBL/GenBank/DDBJ whole genome shotgun (WGS) entry which is preliminary data.</text>
</comment>
<organism evidence="1">
    <name type="scientific">marine sediment metagenome</name>
    <dbReference type="NCBI Taxonomy" id="412755"/>
    <lineage>
        <taxon>unclassified sequences</taxon>
        <taxon>metagenomes</taxon>
        <taxon>ecological metagenomes</taxon>
    </lineage>
</organism>
<protein>
    <submittedName>
        <fullName evidence="1">Uncharacterized protein</fullName>
    </submittedName>
</protein>
<dbReference type="AlphaFoldDB" id="X1B8L4"/>
<gene>
    <name evidence="1" type="ORF">S01H4_15293</name>
</gene>
<reference evidence="1" key="1">
    <citation type="journal article" date="2014" name="Front. Microbiol.">
        <title>High frequency of phylogenetically diverse reductive dehalogenase-homologous genes in deep subseafloor sedimentary metagenomes.</title>
        <authorList>
            <person name="Kawai M."/>
            <person name="Futagami T."/>
            <person name="Toyoda A."/>
            <person name="Takaki Y."/>
            <person name="Nishi S."/>
            <person name="Hori S."/>
            <person name="Arai W."/>
            <person name="Tsubouchi T."/>
            <person name="Morono Y."/>
            <person name="Uchiyama I."/>
            <person name="Ito T."/>
            <person name="Fujiyama A."/>
            <person name="Inagaki F."/>
            <person name="Takami H."/>
        </authorList>
    </citation>
    <scope>NUCLEOTIDE SEQUENCE</scope>
    <source>
        <strain evidence="1">Expedition CK06-06</strain>
    </source>
</reference>
<sequence>MVKRYSQFVRVTRNGWEVLPGYEWSKKLEVWVEYKNYEFHNDPDILRGIRDSFKKANQLCHWCKVFMDTGFDTCLFCGNRRLKVVPL</sequence>
<proteinExistence type="predicted"/>
<accession>X1B8L4</accession>
<dbReference type="EMBL" id="BART01006706">
    <property type="protein sequence ID" value="GAG68336.1"/>
    <property type="molecule type" value="Genomic_DNA"/>
</dbReference>
<name>X1B8L4_9ZZZZ</name>
<evidence type="ECO:0000313" key="1">
    <source>
        <dbReference type="EMBL" id="GAG68336.1"/>
    </source>
</evidence>